<protein>
    <submittedName>
        <fullName evidence="4">Uncharacterized protein</fullName>
    </submittedName>
</protein>
<dbReference type="Pfam" id="PF00023">
    <property type="entry name" value="Ank"/>
    <property type="match status" value="1"/>
</dbReference>
<evidence type="ECO:0000313" key="4">
    <source>
        <dbReference type="EMBL" id="KAF3434402.1"/>
    </source>
</evidence>
<dbReference type="Pfam" id="PF13456">
    <property type="entry name" value="RVT_3"/>
    <property type="match status" value="1"/>
</dbReference>
<dbReference type="EMBL" id="VOIH02000011">
    <property type="protein sequence ID" value="KAF3434402.1"/>
    <property type="molecule type" value="Genomic_DNA"/>
</dbReference>
<name>A0A8K0DNH3_9ROSA</name>
<organism evidence="4 5">
    <name type="scientific">Rhamnella rubrinervis</name>
    <dbReference type="NCBI Taxonomy" id="2594499"/>
    <lineage>
        <taxon>Eukaryota</taxon>
        <taxon>Viridiplantae</taxon>
        <taxon>Streptophyta</taxon>
        <taxon>Embryophyta</taxon>
        <taxon>Tracheophyta</taxon>
        <taxon>Spermatophyta</taxon>
        <taxon>Magnoliopsida</taxon>
        <taxon>eudicotyledons</taxon>
        <taxon>Gunneridae</taxon>
        <taxon>Pentapetalae</taxon>
        <taxon>rosids</taxon>
        <taxon>fabids</taxon>
        <taxon>Rosales</taxon>
        <taxon>Rhamnaceae</taxon>
        <taxon>rhamnoid group</taxon>
        <taxon>Rhamneae</taxon>
        <taxon>Rhamnella</taxon>
    </lineage>
</organism>
<feature type="repeat" description="ANK" evidence="1">
    <location>
        <begin position="249"/>
        <end position="273"/>
    </location>
</feature>
<dbReference type="Pfam" id="PF13966">
    <property type="entry name" value="zf-RVT"/>
    <property type="match status" value="1"/>
</dbReference>
<dbReference type="PANTHER" id="PTHR24121">
    <property type="entry name" value="NO MECHANORECEPTOR POTENTIAL C, ISOFORM D-RELATED"/>
    <property type="match status" value="1"/>
</dbReference>
<evidence type="ECO:0000259" key="2">
    <source>
        <dbReference type="Pfam" id="PF13456"/>
    </source>
</evidence>
<feature type="domain" description="RNase H type-1" evidence="2">
    <location>
        <begin position="467"/>
        <end position="563"/>
    </location>
</feature>
<dbReference type="OrthoDB" id="10040922at2759"/>
<comment type="caution">
    <text evidence="4">The sequence shown here is derived from an EMBL/GenBank/DDBJ whole genome shotgun (WGS) entry which is preliminary data.</text>
</comment>
<dbReference type="InterPro" id="IPR002110">
    <property type="entry name" value="Ankyrin_rpt"/>
</dbReference>
<feature type="repeat" description="ANK" evidence="1">
    <location>
        <begin position="68"/>
        <end position="100"/>
    </location>
</feature>
<evidence type="ECO:0000259" key="3">
    <source>
        <dbReference type="Pfam" id="PF13966"/>
    </source>
</evidence>
<dbReference type="InterPro" id="IPR026960">
    <property type="entry name" value="RVT-Znf"/>
</dbReference>
<accession>A0A8K0DNH3</accession>
<feature type="domain" description="Reverse transcriptase zinc-binding" evidence="3">
    <location>
        <begin position="280"/>
        <end position="348"/>
    </location>
</feature>
<sequence>MNPELYNAAIHGSQDFGAKLKYSTTDYEQLITSGRRNTILHLAAESGKLQIEEGDDHVLRFLYEQNKKGDTPLHIAAKLGNLEMTRILVAKAKKTDIKQNRKLLSMGNHEKDTALHVAVRHNRFQVVMSLIVEDKGLASIENAAGESPLFIAVERYFFQVGFHILDSAPDCSLAGRSGMNVLHAAVIRSESSWALRKLHRCFGYNKHFYSLANYLLKSSPNLSNKYRDIVHELLKRFQGHLIMEKADDFGWIPLHYAAFVGHKDLVDLLLAKGNGSLALTRNKQVANWKTLWKSKLHERLKFHCWRMLAGVLLTRTAIVERTGIGEPSCYFCGADAETNLHVFKNCQLGRLLAFGSRWGCRLDLWKGDNIYELLNSCLNPTAEMLLEGMKCEELLVFGATLFYAIWKARCRCFFEGEINWITLIRSFNVSVEEFMSTDHLKNQGISIPLSASSRRWCPPQHGFIKMNVDAAYVAGQAAAAMVVRNDQGQLLYLATKLLKCGSSFVAEVEALRWAAEYADQCARRRVEWETDTKEVEEAVFTKEDPTCWYAYYSICSIRKCFDNHGWKVK</sequence>
<proteinExistence type="predicted"/>
<dbReference type="PROSITE" id="PS50088">
    <property type="entry name" value="ANK_REPEAT"/>
    <property type="match status" value="2"/>
</dbReference>
<evidence type="ECO:0000313" key="5">
    <source>
        <dbReference type="Proteomes" id="UP000796880"/>
    </source>
</evidence>
<dbReference type="InterPro" id="IPR002156">
    <property type="entry name" value="RNaseH_domain"/>
</dbReference>
<evidence type="ECO:0000256" key="1">
    <source>
        <dbReference type="PROSITE-ProRule" id="PRU00023"/>
    </source>
</evidence>
<keyword evidence="5" id="KW-1185">Reference proteome</keyword>
<dbReference type="InterPro" id="IPR036397">
    <property type="entry name" value="RNaseH_sf"/>
</dbReference>
<dbReference type="InterPro" id="IPR036770">
    <property type="entry name" value="Ankyrin_rpt-contain_sf"/>
</dbReference>
<keyword evidence="1" id="KW-0040">ANK repeat</keyword>
<dbReference type="Gene3D" id="3.30.420.10">
    <property type="entry name" value="Ribonuclease H-like superfamily/Ribonuclease H"/>
    <property type="match status" value="1"/>
</dbReference>
<gene>
    <name evidence="4" type="ORF">FNV43_RR25505</name>
</gene>
<dbReference type="Pfam" id="PF12796">
    <property type="entry name" value="Ank_2"/>
    <property type="match status" value="1"/>
</dbReference>
<dbReference type="AlphaFoldDB" id="A0A8K0DNH3"/>
<dbReference type="GO" id="GO:0003676">
    <property type="term" value="F:nucleic acid binding"/>
    <property type="evidence" value="ECO:0007669"/>
    <property type="project" value="InterPro"/>
</dbReference>
<dbReference type="SMART" id="SM00248">
    <property type="entry name" value="ANK"/>
    <property type="match status" value="5"/>
</dbReference>
<dbReference type="GO" id="GO:0004523">
    <property type="term" value="F:RNA-DNA hybrid ribonuclease activity"/>
    <property type="evidence" value="ECO:0007669"/>
    <property type="project" value="InterPro"/>
</dbReference>
<dbReference type="SUPFAM" id="SSF48403">
    <property type="entry name" value="Ankyrin repeat"/>
    <property type="match status" value="1"/>
</dbReference>
<dbReference type="PROSITE" id="PS50297">
    <property type="entry name" value="ANK_REP_REGION"/>
    <property type="match status" value="2"/>
</dbReference>
<dbReference type="PANTHER" id="PTHR24121:SF22">
    <property type="entry name" value="PROTEIN ACCELERATED CELL DEATH 6-LIKE"/>
    <property type="match status" value="1"/>
</dbReference>
<dbReference type="Proteomes" id="UP000796880">
    <property type="component" value="Unassembled WGS sequence"/>
</dbReference>
<dbReference type="Gene3D" id="1.25.40.20">
    <property type="entry name" value="Ankyrin repeat-containing domain"/>
    <property type="match status" value="2"/>
</dbReference>
<reference evidence="4" key="1">
    <citation type="submission" date="2020-03" db="EMBL/GenBank/DDBJ databases">
        <title>A high-quality chromosome-level genome assembly of a woody plant with both climbing and erect habits, Rhamnella rubrinervis.</title>
        <authorList>
            <person name="Lu Z."/>
            <person name="Yang Y."/>
            <person name="Zhu X."/>
            <person name="Sun Y."/>
        </authorList>
    </citation>
    <scope>NUCLEOTIDE SEQUENCE</scope>
    <source>
        <strain evidence="4">BYM</strain>
        <tissue evidence="4">Leaf</tissue>
    </source>
</reference>